<sequence length="485" mass="53286">MNGLKGWFAVLAGLALISCAKGPSEGGASDPATDAAANRWIYSQMIRQYLYNDYTKTITPDYNQSCENFFTGLLSSRPTDNDGKHTGTDNYFYSSMERSGTSKTAVSGKVATYGIEYKCYYTDYSRTYVAARVQFVVKGSPADRAGIRRGDWICLVDGKPIGSNNTSVLRRGGAVTLWVERMEKTMQGGFEIYQTVYEKSVSMDAAETLDVSPVLTDTLIVRGSRRIGYLVYNEFLSEPAGASDGRYDEQLKAVFTDFKRQHINELVLDLRYNGGGYVNTCRLLCSMIAPQSALGQVFCIERFNDDLHALYGETVLRFLPEGEVGGCNLNLARLYVLTGPWTASSSELVINNLRPYMPVKVVGTTTEGKNVGSSEIRSNVYGIVLRPITGRAFNRDYESDYADGFDPDYPADDDDNQDQMLELGDPDEFVLQYALADIAGSPVAATSKADDLLRGPYTPAGEPQPEGRIRGMIFTAPGGTDGPFD</sequence>
<feature type="chain" id="PRO_5045086535" description="Peptidase S41" evidence="2">
    <location>
        <begin position="21"/>
        <end position="485"/>
    </location>
</feature>
<reference evidence="6 7" key="1">
    <citation type="submission" date="2020-08" db="EMBL/GenBank/DDBJ databases">
        <title>Genome public.</title>
        <authorList>
            <person name="Liu C."/>
            <person name="Sun Q."/>
        </authorList>
    </citation>
    <scope>NUCLEOTIDE SEQUENCE [LARGE SCALE GENOMIC DNA]</scope>
    <source>
        <strain evidence="6 7">New-7</strain>
    </source>
</reference>
<comment type="caution">
    <text evidence="6">The sequence shown here is derived from an EMBL/GenBank/DDBJ whole genome shotgun (WGS) entry which is preliminary data.</text>
</comment>
<evidence type="ECO:0008006" key="8">
    <source>
        <dbReference type="Google" id="ProtNLM"/>
    </source>
</evidence>
<dbReference type="Pfam" id="PF03572">
    <property type="entry name" value="Peptidase_S41"/>
    <property type="match status" value="1"/>
</dbReference>
<feature type="domain" description="PDZ" evidence="4">
    <location>
        <begin position="136"/>
        <end position="163"/>
    </location>
</feature>
<proteinExistence type="predicted"/>
<dbReference type="PANTHER" id="PTHR32060">
    <property type="entry name" value="TAIL-SPECIFIC PROTEASE"/>
    <property type="match status" value="1"/>
</dbReference>
<dbReference type="EMBL" id="JACOOK010000002">
    <property type="protein sequence ID" value="MBC5616531.1"/>
    <property type="molecule type" value="Genomic_DNA"/>
</dbReference>
<gene>
    <name evidence="6" type="ORF">H8S08_05785</name>
</gene>
<dbReference type="Pfam" id="PF17820">
    <property type="entry name" value="PDZ_6"/>
    <property type="match status" value="1"/>
</dbReference>
<dbReference type="Gene3D" id="3.90.226.10">
    <property type="entry name" value="2-enoyl-CoA Hydratase, Chain A, domain 1"/>
    <property type="match status" value="1"/>
</dbReference>
<dbReference type="PROSITE" id="PS51257">
    <property type="entry name" value="PROKAR_LIPOPROTEIN"/>
    <property type="match status" value="1"/>
</dbReference>
<dbReference type="InterPro" id="IPR005151">
    <property type="entry name" value="Tail-specific_protease"/>
</dbReference>
<feature type="domain" description="Peptidase S41 N-terminal" evidence="5">
    <location>
        <begin position="37"/>
        <end position="77"/>
    </location>
</feature>
<evidence type="ECO:0000313" key="6">
    <source>
        <dbReference type="EMBL" id="MBC5616531.1"/>
    </source>
</evidence>
<evidence type="ECO:0000259" key="5">
    <source>
        <dbReference type="Pfam" id="PF18294"/>
    </source>
</evidence>
<dbReference type="Pfam" id="PF18294">
    <property type="entry name" value="Pept_S41_N"/>
    <property type="match status" value="1"/>
</dbReference>
<feature type="domain" description="Tail specific protease" evidence="3">
    <location>
        <begin position="226"/>
        <end position="409"/>
    </location>
</feature>
<dbReference type="CDD" id="cd07561">
    <property type="entry name" value="Peptidase_S41_CPP_like"/>
    <property type="match status" value="1"/>
</dbReference>
<dbReference type="Gene3D" id="2.30.42.10">
    <property type="match status" value="1"/>
</dbReference>
<dbReference type="SUPFAM" id="SSF52096">
    <property type="entry name" value="ClpP/crotonase"/>
    <property type="match status" value="1"/>
</dbReference>
<dbReference type="SUPFAM" id="SSF50156">
    <property type="entry name" value="PDZ domain-like"/>
    <property type="match status" value="1"/>
</dbReference>
<organism evidence="6 7">
    <name type="scientific">Alistipes hominis</name>
    <dbReference type="NCBI Taxonomy" id="2763015"/>
    <lineage>
        <taxon>Bacteria</taxon>
        <taxon>Pseudomonadati</taxon>
        <taxon>Bacteroidota</taxon>
        <taxon>Bacteroidia</taxon>
        <taxon>Bacteroidales</taxon>
        <taxon>Rikenellaceae</taxon>
        <taxon>Alistipes</taxon>
    </lineage>
</organism>
<dbReference type="InterPro" id="IPR036034">
    <property type="entry name" value="PDZ_sf"/>
</dbReference>
<evidence type="ECO:0000259" key="4">
    <source>
        <dbReference type="Pfam" id="PF17820"/>
    </source>
</evidence>
<evidence type="ECO:0000313" key="7">
    <source>
        <dbReference type="Proteomes" id="UP000636891"/>
    </source>
</evidence>
<accession>A0ABR7CLK6</accession>
<evidence type="ECO:0000259" key="3">
    <source>
        <dbReference type="Pfam" id="PF03572"/>
    </source>
</evidence>
<keyword evidence="2" id="KW-0732">Signal</keyword>
<dbReference type="Gene3D" id="3.30.750.170">
    <property type="match status" value="1"/>
</dbReference>
<name>A0ABR7CLK6_9BACT</name>
<keyword evidence="7" id="KW-1185">Reference proteome</keyword>
<dbReference type="Proteomes" id="UP000636891">
    <property type="component" value="Unassembled WGS sequence"/>
</dbReference>
<evidence type="ECO:0000256" key="1">
    <source>
        <dbReference type="SAM" id="MobiDB-lite"/>
    </source>
</evidence>
<dbReference type="InterPro" id="IPR041489">
    <property type="entry name" value="PDZ_6"/>
</dbReference>
<evidence type="ECO:0000256" key="2">
    <source>
        <dbReference type="SAM" id="SignalP"/>
    </source>
</evidence>
<dbReference type="PANTHER" id="PTHR32060:SF30">
    <property type="entry name" value="CARBOXY-TERMINAL PROCESSING PROTEASE CTPA"/>
    <property type="match status" value="1"/>
</dbReference>
<dbReference type="InterPro" id="IPR029045">
    <property type="entry name" value="ClpP/crotonase-like_dom_sf"/>
</dbReference>
<protein>
    <recommendedName>
        <fullName evidence="8">Peptidase S41</fullName>
    </recommendedName>
</protein>
<feature type="signal peptide" evidence="2">
    <location>
        <begin position="1"/>
        <end position="20"/>
    </location>
</feature>
<feature type="region of interest" description="Disordered" evidence="1">
    <location>
        <begin position="447"/>
        <end position="485"/>
    </location>
</feature>
<dbReference type="InterPro" id="IPR041613">
    <property type="entry name" value="Pept_S41_N"/>
</dbReference>
<dbReference type="RefSeq" id="WP_118657179.1">
    <property type="nucleotide sequence ID" value="NZ_JACOOK010000002.1"/>
</dbReference>